<dbReference type="AlphaFoldDB" id="A0A183JAH7"/>
<evidence type="ECO:0000313" key="2">
    <source>
        <dbReference type="WBParaSite" id="SBAD_0001328801-mRNA-1"/>
    </source>
</evidence>
<reference evidence="2" key="1">
    <citation type="submission" date="2016-06" db="UniProtKB">
        <authorList>
            <consortium name="WormBaseParasite"/>
        </authorList>
    </citation>
    <scope>IDENTIFICATION</scope>
</reference>
<organism evidence="2">
    <name type="scientific">Soboliphyme baturini</name>
    <dbReference type="NCBI Taxonomy" id="241478"/>
    <lineage>
        <taxon>Eukaryota</taxon>
        <taxon>Metazoa</taxon>
        <taxon>Ecdysozoa</taxon>
        <taxon>Nematoda</taxon>
        <taxon>Enoplea</taxon>
        <taxon>Dorylaimia</taxon>
        <taxon>Dioctophymatida</taxon>
        <taxon>Dioctophymatoidea</taxon>
        <taxon>Soboliphymatidae</taxon>
        <taxon>Soboliphyme</taxon>
    </lineage>
</organism>
<protein>
    <submittedName>
        <fullName evidence="2">DUF3987 domain-containing protein</fullName>
    </submittedName>
</protein>
<dbReference type="WBParaSite" id="SBAD_0001328801-mRNA-1">
    <property type="protein sequence ID" value="SBAD_0001328801-mRNA-1"/>
    <property type="gene ID" value="SBAD_0001328801"/>
</dbReference>
<sequence length="168" mass="19139">LYRSINYNEKDPFLCNSCGFCKYAKFDYTIHGRHVAGVEPLENEEDRRKALSHINSLLEKADNIYQQIRAYRPRIENALTKIYGQDIKTEAEPLNKTFTGSGNLMVNSDIKIMALLYNSDCSAAFEELSKIVQSRYSNLVEEAADSNIFPVYLALHELDTANESRCAN</sequence>
<dbReference type="InterPro" id="IPR045189">
    <property type="entry name" value="UBR4-like"/>
</dbReference>
<dbReference type="Pfam" id="PF24079">
    <property type="entry name" value="UBR4"/>
    <property type="match status" value="1"/>
</dbReference>
<dbReference type="PANTHER" id="PTHR21725:SF1">
    <property type="entry name" value="E3 UBIQUITIN-PROTEIN LIGASE UBR4"/>
    <property type="match status" value="1"/>
</dbReference>
<feature type="domain" description="E3 ubiquitin-protein ligase UBR4-like" evidence="1">
    <location>
        <begin position="26"/>
        <end position="133"/>
    </location>
</feature>
<evidence type="ECO:0000259" key="1">
    <source>
        <dbReference type="Pfam" id="PF24079"/>
    </source>
</evidence>
<name>A0A183JAH7_9BILA</name>
<dbReference type="PANTHER" id="PTHR21725">
    <property type="entry name" value="E3 UBIQUITIN-PROTEIN LIGASE UBR4"/>
    <property type="match status" value="1"/>
</dbReference>
<accession>A0A183JAH7</accession>
<proteinExistence type="predicted"/>
<dbReference type="InterPro" id="IPR056530">
    <property type="entry name" value="UBR4-like_dom"/>
</dbReference>